<dbReference type="Proteomes" id="UP000799440">
    <property type="component" value="Unassembled WGS sequence"/>
</dbReference>
<dbReference type="EMBL" id="MU006565">
    <property type="protein sequence ID" value="KAF2749762.1"/>
    <property type="molecule type" value="Genomic_DNA"/>
</dbReference>
<keyword evidence="3" id="KW-1185">Reference proteome</keyword>
<evidence type="ECO:0000313" key="3">
    <source>
        <dbReference type="Proteomes" id="UP000799440"/>
    </source>
</evidence>
<proteinExistence type="predicted"/>
<accession>A0A6A6VGN9</accession>
<evidence type="ECO:0000256" key="1">
    <source>
        <dbReference type="SAM" id="MobiDB-lite"/>
    </source>
</evidence>
<feature type="region of interest" description="Disordered" evidence="1">
    <location>
        <begin position="37"/>
        <end position="89"/>
    </location>
</feature>
<reference evidence="2" key="1">
    <citation type="journal article" date="2020" name="Stud. Mycol.">
        <title>101 Dothideomycetes genomes: a test case for predicting lifestyles and emergence of pathogens.</title>
        <authorList>
            <person name="Haridas S."/>
            <person name="Albert R."/>
            <person name="Binder M."/>
            <person name="Bloem J."/>
            <person name="Labutti K."/>
            <person name="Salamov A."/>
            <person name="Andreopoulos B."/>
            <person name="Baker S."/>
            <person name="Barry K."/>
            <person name="Bills G."/>
            <person name="Bluhm B."/>
            <person name="Cannon C."/>
            <person name="Castanera R."/>
            <person name="Culley D."/>
            <person name="Daum C."/>
            <person name="Ezra D."/>
            <person name="Gonzalez J."/>
            <person name="Henrissat B."/>
            <person name="Kuo A."/>
            <person name="Liang C."/>
            <person name="Lipzen A."/>
            <person name="Lutzoni F."/>
            <person name="Magnuson J."/>
            <person name="Mondo S."/>
            <person name="Nolan M."/>
            <person name="Ohm R."/>
            <person name="Pangilinan J."/>
            <person name="Park H.-J."/>
            <person name="Ramirez L."/>
            <person name="Alfaro M."/>
            <person name="Sun H."/>
            <person name="Tritt A."/>
            <person name="Yoshinaga Y."/>
            <person name="Zwiers L.-H."/>
            <person name="Turgeon B."/>
            <person name="Goodwin S."/>
            <person name="Spatafora J."/>
            <person name="Crous P."/>
            <person name="Grigoriev I."/>
        </authorList>
    </citation>
    <scope>NUCLEOTIDE SEQUENCE</scope>
    <source>
        <strain evidence="2">CBS 119925</strain>
    </source>
</reference>
<dbReference type="AlphaFoldDB" id="A0A6A6VGN9"/>
<sequence length="89" mass="10020">MIQVVVKYLDMEGRFQHALVITHVPIVQYLNADFGSQVQAPSGHHPRAHRLDHGESPRRSDSAGLKRLPTLGQLRRADPGSPCCRRRET</sequence>
<feature type="compositionally biased region" description="Basic and acidic residues" evidence="1">
    <location>
        <begin position="49"/>
        <end position="61"/>
    </location>
</feature>
<organism evidence="2 3">
    <name type="scientific">Sporormia fimetaria CBS 119925</name>
    <dbReference type="NCBI Taxonomy" id="1340428"/>
    <lineage>
        <taxon>Eukaryota</taxon>
        <taxon>Fungi</taxon>
        <taxon>Dikarya</taxon>
        <taxon>Ascomycota</taxon>
        <taxon>Pezizomycotina</taxon>
        <taxon>Dothideomycetes</taxon>
        <taxon>Pleosporomycetidae</taxon>
        <taxon>Pleosporales</taxon>
        <taxon>Sporormiaceae</taxon>
        <taxon>Sporormia</taxon>
    </lineage>
</organism>
<protein>
    <submittedName>
        <fullName evidence="2">Uncharacterized protein</fullName>
    </submittedName>
</protein>
<gene>
    <name evidence="2" type="ORF">M011DRAFT_465428</name>
</gene>
<name>A0A6A6VGN9_9PLEO</name>
<evidence type="ECO:0000313" key="2">
    <source>
        <dbReference type="EMBL" id="KAF2749762.1"/>
    </source>
</evidence>